<keyword evidence="3" id="KW-1185">Reference proteome</keyword>
<reference evidence="2" key="1">
    <citation type="journal article" date="2022" name="Int. J. Mol. Sci.">
        <title>Draft Genome of Tanacetum Coccineum: Genomic Comparison of Closely Related Tanacetum-Family Plants.</title>
        <authorList>
            <person name="Yamashiro T."/>
            <person name="Shiraishi A."/>
            <person name="Nakayama K."/>
            <person name="Satake H."/>
        </authorList>
    </citation>
    <scope>NUCLEOTIDE SEQUENCE</scope>
</reference>
<dbReference type="PANTHER" id="PTHR15503">
    <property type="entry name" value="LDOC1 RELATED"/>
    <property type="match status" value="1"/>
</dbReference>
<dbReference type="InterPro" id="IPR043502">
    <property type="entry name" value="DNA/RNA_pol_sf"/>
</dbReference>
<evidence type="ECO:0008006" key="4">
    <source>
        <dbReference type="Google" id="ProtNLM"/>
    </source>
</evidence>
<accession>A0ABQ5FKK1</accession>
<evidence type="ECO:0000313" key="2">
    <source>
        <dbReference type="EMBL" id="GJT63875.1"/>
    </source>
</evidence>
<dbReference type="PANTHER" id="PTHR15503:SF45">
    <property type="entry name" value="RNA-DIRECTED DNA POLYMERASE HOMOLOG"/>
    <property type="match status" value="1"/>
</dbReference>
<reference evidence="2" key="2">
    <citation type="submission" date="2022-01" db="EMBL/GenBank/DDBJ databases">
        <authorList>
            <person name="Yamashiro T."/>
            <person name="Shiraishi A."/>
            <person name="Satake H."/>
            <person name="Nakayama K."/>
        </authorList>
    </citation>
    <scope>NUCLEOTIDE SEQUENCE</scope>
</reference>
<dbReference type="EMBL" id="BQNB010017496">
    <property type="protein sequence ID" value="GJT63875.1"/>
    <property type="molecule type" value="Genomic_DNA"/>
</dbReference>
<feature type="compositionally biased region" description="Low complexity" evidence="1">
    <location>
        <begin position="128"/>
        <end position="139"/>
    </location>
</feature>
<evidence type="ECO:0000256" key="1">
    <source>
        <dbReference type="SAM" id="MobiDB-lite"/>
    </source>
</evidence>
<proteinExistence type="predicted"/>
<feature type="compositionally biased region" description="Basic and acidic residues" evidence="1">
    <location>
        <begin position="115"/>
        <end position="125"/>
    </location>
</feature>
<evidence type="ECO:0000313" key="3">
    <source>
        <dbReference type="Proteomes" id="UP001151760"/>
    </source>
</evidence>
<comment type="caution">
    <text evidence="2">The sequence shown here is derived from an EMBL/GenBank/DDBJ whole genome shotgun (WGS) entry which is preliminary data.</text>
</comment>
<gene>
    <name evidence="2" type="ORF">Tco_1015355</name>
</gene>
<organism evidence="2 3">
    <name type="scientific">Tanacetum coccineum</name>
    <dbReference type="NCBI Taxonomy" id="301880"/>
    <lineage>
        <taxon>Eukaryota</taxon>
        <taxon>Viridiplantae</taxon>
        <taxon>Streptophyta</taxon>
        <taxon>Embryophyta</taxon>
        <taxon>Tracheophyta</taxon>
        <taxon>Spermatophyta</taxon>
        <taxon>Magnoliopsida</taxon>
        <taxon>eudicotyledons</taxon>
        <taxon>Gunneridae</taxon>
        <taxon>Pentapetalae</taxon>
        <taxon>asterids</taxon>
        <taxon>campanulids</taxon>
        <taxon>Asterales</taxon>
        <taxon>Asteraceae</taxon>
        <taxon>Asteroideae</taxon>
        <taxon>Anthemideae</taxon>
        <taxon>Anthemidinae</taxon>
        <taxon>Tanacetum</taxon>
    </lineage>
</organism>
<dbReference type="InterPro" id="IPR032567">
    <property type="entry name" value="RTL1-rel"/>
</dbReference>
<dbReference type="SUPFAM" id="SSF56672">
    <property type="entry name" value="DNA/RNA polymerases"/>
    <property type="match status" value="1"/>
</dbReference>
<sequence length="352" mass="39008">MPRILIPLRPILGVLQIGIKSQGYREPAEASKLGMATIINVQDQGQHNLLANAHTLNLKIQPVDFKALRESVDLTSNGSRNGINVPERLDKIEKYISGHTRYDTWQCKAQSQRPSEAERKRKYDDLSQNNQNQQNRRQNTGQTYAAGKGTGSHTRSKPLCVPSVMAIHEAGTVGYRLLTTTTTVTTTTTTTTATTTIISRAMVALSVELKATLKETTCRNLEQPMDRGNQAGNNRAPRRWYALEMLGKTPNNVVAEKKRLEDVPIVKDFPDVFPEDLPGLPPTRQVEFQIDLVPGAAPVARAPYRLAPSEMKEFVGATEGAVRQGLYKTQFLTLGSSGLVCQEERRIIPDVH</sequence>
<dbReference type="Proteomes" id="UP001151760">
    <property type="component" value="Unassembled WGS sequence"/>
</dbReference>
<protein>
    <recommendedName>
        <fullName evidence="4">Reverse transcriptase domain-containing protein</fullName>
    </recommendedName>
</protein>
<feature type="region of interest" description="Disordered" evidence="1">
    <location>
        <begin position="106"/>
        <end position="158"/>
    </location>
</feature>
<name>A0ABQ5FKK1_9ASTR</name>